<dbReference type="OrthoDB" id="271937at2759"/>
<dbReference type="PANTHER" id="PTHR21568">
    <property type="entry name" value="TRNA PSEUDOURIDINE SYNTHASE PUS10"/>
    <property type="match status" value="1"/>
</dbReference>
<evidence type="ECO:0000256" key="3">
    <source>
        <dbReference type="ARBA" id="ARBA00022694"/>
    </source>
</evidence>
<proteinExistence type="inferred from homology"/>
<dbReference type="PANTHER" id="PTHR21568:SF0">
    <property type="entry name" value="TRNA PSEUDOURIDINE SYNTHASE PUS10"/>
    <property type="match status" value="1"/>
</dbReference>
<evidence type="ECO:0000313" key="8">
    <source>
        <dbReference type="Proteomes" id="UP000009022"/>
    </source>
</evidence>
<dbReference type="InterPro" id="IPR020103">
    <property type="entry name" value="PsdUridine_synth_cat_dom_sf"/>
</dbReference>
<dbReference type="GO" id="GO:0160148">
    <property type="term" value="F:tRNA pseudouridine(55) synthase activity"/>
    <property type="evidence" value="ECO:0007669"/>
    <property type="project" value="UniProtKB-EC"/>
</dbReference>
<dbReference type="GO" id="GO:0003723">
    <property type="term" value="F:RNA binding"/>
    <property type="evidence" value="ECO:0007669"/>
    <property type="project" value="InterPro"/>
</dbReference>
<dbReference type="FunCoup" id="B3RJI9">
    <property type="interactions" value="1687"/>
</dbReference>
<reference evidence="7 8" key="1">
    <citation type="journal article" date="2008" name="Nature">
        <title>The Trichoplax genome and the nature of placozoans.</title>
        <authorList>
            <person name="Srivastava M."/>
            <person name="Begovic E."/>
            <person name="Chapman J."/>
            <person name="Putnam N.H."/>
            <person name="Hellsten U."/>
            <person name="Kawashima T."/>
            <person name="Kuo A."/>
            <person name="Mitros T."/>
            <person name="Salamov A."/>
            <person name="Carpenter M.L."/>
            <person name="Signorovitch A.Y."/>
            <person name="Moreno M.A."/>
            <person name="Kamm K."/>
            <person name="Grimwood J."/>
            <person name="Schmutz J."/>
            <person name="Shapiro H."/>
            <person name="Grigoriev I.V."/>
            <person name="Buss L.W."/>
            <person name="Schierwater B."/>
            <person name="Dellaporta S.L."/>
            <person name="Rokhsar D.S."/>
        </authorList>
    </citation>
    <scope>NUCLEOTIDE SEQUENCE [LARGE SCALE GENOMIC DNA]</scope>
    <source>
        <strain evidence="7 8">Grell-BS-1999</strain>
    </source>
</reference>
<dbReference type="FunFam" id="3.30.70.3190:FF:000001">
    <property type="entry name" value="tRNA pseudouridine synthase Pus10"/>
    <property type="match status" value="1"/>
</dbReference>
<evidence type="ECO:0000256" key="4">
    <source>
        <dbReference type="ARBA" id="ARBA00023235"/>
    </source>
</evidence>
<dbReference type="CTD" id="6749522"/>
<dbReference type="eggNOG" id="KOG2364">
    <property type="taxonomic scope" value="Eukaryota"/>
</dbReference>
<dbReference type="Pfam" id="PF21238">
    <property type="entry name" value="Pus10_C"/>
    <property type="match status" value="2"/>
</dbReference>
<dbReference type="GeneID" id="6749522"/>
<dbReference type="Gene3D" id="1.10.10.2050">
    <property type="match status" value="1"/>
</dbReference>
<dbReference type="EC" id="5.4.99.25" evidence="2"/>
<dbReference type="STRING" id="10228.B3RJI9"/>
<evidence type="ECO:0000313" key="7">
    <source>
        <dbReference type="EMBL" id="EDV29827.1"/>
    </source>
</evidence>
<dbReference type="FunFam" id="1.10.10.2050:FF:000001">
    <property type="entry name" value="putative tRNA pseudouridine synthase Pus10"/>
    <property type="match status" value="1"/>
</dbReference>
<evidence type="ECO:0000259" key="5">
    <source>
        <dbReference type="Pfam" id="PF21237"/>
    </source>
</evidence>
<feature type="domain" description="Pus10-like C-terminal" evidence="6">
    <location>
        <begin position="367"/>
        <end position="454"/>
    </location>
</feature>
<dbReference type="InterPro" id="IPR039894">
    <property type="entry name" value="Pus10-like"/>
</dbReference>
<name>B3RJI9_TRIAD</name>
<dbReference type="Proteomes" id="UP000009022">
    <property type="component" value="Unassembled WGS sequence"/>
</dbReference>
<evidence type="ECO:0000259" key="6">
    <source>
        <dbReference type="Pfam" id="PF21238"/>
    </source>
</evidence>
<evidence type="ECO:0000256" key="2">
    <source>
        <dbReference type="ARBA" id="ARBA00012787"/>
    </source>
</evidence>
<dbReference type="RefSeq" id="XP_002109029.1">
    <property type="nucleotide sequence ID" value="XM_002108993.1"/>
</dbReference>
<sequence length="471" mass="55020">MPNTYLIHLLILETIHLTYELLYVFALRLFEPTNSAGPIVNVLRRASCCARCILRFLGEKNIDVYQQPRCVLNDTIQSLGEFTSSDLIAYQSNASNEQQSNSLIENSEQKQNDIKEIPCATCLGVLQDYCDKSFVEKLHKDITESLYEYKDYDLCVSLPPAFIVREHSIWIYLQEQFKNRYEKYSQYEDIVTVKEAFKWICGGMLDKFYNVIHKYQSLFQVKIEFLFPESESDDDFFNKNIVVVHCLMQRLYEISFKQLPPRNLERRYNKYDRTISQTPWIIDGIRKGDTSVQELICDPIIAKVNADGCKFSSSGREDIDVRMLGKGRPFIAEILNPRSPFMTKMEVLQLQNVGCIKTQRWRRKQDENLQELTIEQKTPLRVLHRRTLAVRCRMIWSMKTEYLDAHHFKLYLTTQAGTYIKEFVHGDLGRTKPNLCTLLNMGVDILELDVESVDLDWPPEVTEDSSDNNNI</sequence>
<keyword evidence="3" id="KW-0819">tRNA processing</keyword>
<dbReference type="KEGG" id="tad:TRIADDRAFT_52642"/>
<feature type="domain" description="Pus10 N-terminal eukaryotes" evidence="5">
    <location>
        <begin position="119"/>
        <end position="237"/>
    </location>
</feature>
<dbReference type="InParanoid" id="B3RJI9"/>
<dbReference type="OMA" id="XFNFSSS"/>
<keyword evidence="4" id="KW-0413">Isomerase</keyword>
<dbReference type="AlphaFoldDB" id="B3RJI9"/>
<dbReference type="EMBL" id="DS985241">
    <property type="protein sequence ID" value="EDV29827.1"/>
    <property type="molecule type" value="Genomic_DNA"/>
</dbReference>
<comment type="similarity">
    <text evidence="1">Belongs to the pseudouridine synthase Pus10 family.</text>
</comment>
<dbReference type="HOGENOM" id="CLU_028780_2_0_1"/>
<dbReference type="PhylomeDB" id="B3RJI9"/>
<feature type="domain" description="Pus10-like C-terminal" evidence="6">
    <location>
        <begin position="267"/>
        <end position="352"/>
    </location>
</feature>
<protein>
    <recommendedName>
        <fullName evidence="2">tRNA pseudouridine(55) synthase</fullName>
        <ecNumber evidence="2">5.4.99.25</ecNumber>
    </recommendedName>
</protein>
<dbReference type="Gene3D" id="3.30.70.3190">
    <property type="match status" value="1"/>
</dbReference>
<dbReference type="GO" id="GO:0031119">
    <property type="term" value="P:tRNA pseudouridine synthesis"/>
    <property type="evidence" value="ECO:0000318"/>
    <property type="project" value="GO_Central"/>
</dbReference>
<organism evidence="7 8">
    <name type="scientific">Trichoplax adhaerens</name>
    <name type="common">Trichoplax reptans</name>
    <dbReference type="NCBI Taxonomy" id="10228"/>
    <lineage>
        <taxon>Eukaryota</taxon>
        <taxon>Metazoa</taxon>
        <taxon>Placozoa</taxon>
        <taxon>Uniplacotomia</taxon>
        <taxon>Trichoplacea</taxon>
        <taxon>Trichoplacidae</taxon>
        <taxon>Trichoplax</taxon>
    </lineage>
</organism>
<dbReference type="InterPro" id="IPR048741">
    <property type="entry name" value="Pus10-like_C"/>
</dbReference>
<keyword evidence="8" id="KW-1185">Reference proteome</keyword>
<gene>
    <name evidence="7" type="ORF">TRIADDRAFT_52642</name>
</gene>
<dbReference type="GO" id="GO:0009982">
    <property type="term" value="F:pseudouridine synthase activity"/>
    <property type="evidence" value="ECO:0000318"/>
    <property type="project" value="GO_Central"/>
</dbReference>
<accession>B3RJI9</accession>
<dbReference type="SUPFAM" id="SSF55120">
    <property type="entry name" value="Pseudouridine synthase"/>
    <property type="match status" value="1"/>
</dbReference>
<dbReference type="InterPro" id="IPR048742">
    <property type="entry name" value="Pus10_N_euk"/>
</dbReference>
<evidence type="ECO:0000256" key="1">
    <source>
        <dbReference type="ARBA" id="ARBA00009652"/>
    </source>
</evidence>
<dbReference type="Pfam" id="PF21237">
    <property type="entry name" value="Pus10_N_euk"/>
    <property type="match status" value="1"/>
</dbReference>